<dbReference type="EMBL" id="JACHVQ010000006">
    <property type="protein sequence ID" value="MBB2894643.1"/>
    <property type="molecule type" value="Genomic_DNA"/>
</dbReference>
<feature type="domain" description="Glyoxalase-like" evidence="1">
    <location>
        <begin position="19"/>
        <end position="115"/>
    </location>
</feature>
<evidence type="ECO:0000259" key="1">
    <source>
        <dbReference type="Pfam" id="PF18029"/>
    </source>
</evidence>
<dbReference type="InterPro" id="IPR029068">
    <property type="entry name" value="Glyas_Bleomycin-R_OHBP_Dase"/>
</dbReference>
<dbReference type="Gene3D" id="3.10.180.10">
    <property type="entry name" value="2,3-Dihydroxybiphenyl 1,2-Dioxygenase, domain 1"/>
    <property type="match status" value="1"/>
</dbReference>
<comment type="caution">
    <text evidence="2">The sequence shown here is derived from an EMBL/GenBank/DDBJ whole genome shotgun (WGS) entry which is preliminary data.</text>
</comment>
<name>A0A839NE92_9MICO</name>
<dbReference type="SUPFAM" id="SSF54593">
    <property type="entry name" value="Glyoxalase/Bleomycin resistance protein/Dihydroxybiphenyl dioxygenase"/>
    <property type="match status" value="1"/>
</dbReference>
<gene>
    <name evidence="2" type="ORF">FHU39_004689</name>
</gene>
<dbReference type="InterPro" id="IPR041581">
    <property type="entry name" value="Glyoxalase_6"/>
</dbReference>
<accession>A0A839NE92</accession>
<keyword evidence="2" id="KW-0456">Lyase</keyword>
<keyword evidence="3" id="KW-1185">Reference proteome</keyword>
<dbReference type="PANTHER" id="PTHR35908">
    <property type="entry name" value="HYPOTHETICAL FUSION PROTEIN"/>
    <property type="match status" value="1"/>
</dbReference>
<evidence type="ECO:0000313" key="2">
    <source>
        <dbReference type="EMBL" id="MBB2894643.1"/>
    </source>
</evidence>
<proteinExistence type="predicted"/>
<dbReference type="PANTHER" id="PTHR35908:SF1">
    <property type="entry name" value="CONSERVED PROTEIN"/>
    <property type="match status" value="1"/>
</dbReference>
<organism evidence="2 3">
    <name type="scientific">Flexivirga oryzae</name>
    <dbReference type="NCBI Taxonomy" id="1794944"/>
    <lineage>
        <taxon>Bacteria</taxon>
        <taxon>Bacillati</taxon>
        <taxon>Actinomycetota</taxon>
        <taxon>Actinomycetes</taxon>
        <taxon>Micrococcales</taxon>
        <taxon>Dermacoccaceae</taxon>
        <taxon>Flexivirga</taxon>
    </lineage>
</organism>
<protein>
    <submittedName>
        <fullName evidence="2">Putative enzyme related to lactoylglutathione lyase</fullName>
    </submittedName>
</protein>
<dbReference type="AlphaFoldDB" id="A0A839NE92"/>
<reference evidence="2 3" key="1">
    <citation type="submission" date="2020-08" db="EMBL/GenBank/DDBJ databases">
        <title>Sequencing the genomes of 1000 actinobacteria strains.</title>
        <authorList>
            <person name="Klenk H.-P."/>
        </authorList>
    </citation>
    <scope>NUCLEOTIDE SEQUENCE [LARGE SCALE GENOMIC DNA]</scope>
    <source>
        <strain evidence="2 3">DSM 105369</strain>
    </source>
</reference>
<dbReference type="GO" id="GO:0016829">
    <property type="term" value="F:lyase activity"/>
    <property type="evidence" value="ECO:0007669"/>
    <property type="project" value="UniProtKB-KW"/>
</dbReference>
<evidence type="ECO:0000313" key="3">
    <source>
        <dbReference type="Proteomes" id="UP000559182"/>
    </source>
</evidence>
<dbReference type="Pfam" id="PF18029">
    <property type="entry name" value="Glyoxalase_6"/>
    <property type="match status" value="1"/>
</dbReference>
<sequence length="136" mass="14564">MHRSRIGVFLIDHPPETYPAAAAFWTTARGSERRATGSTAPDDPFEGLDRLPGGVMLALQRLDDGAPRLHLDIETDDIDAEVARLVAAGATVQESRDNPHYAILADPGGMIFCVVPVQTGADFDAHATTWPDTAAD</sequence>
<dbReference type="Proteomes" id="UP000559182">
    <property type="component" value="Unassembled WGS sequence"/>
</dbReference>
<dbReference type="RefSeq" id="WP_183323069.1">
    <property type="nucleotide sequence ID" value="NZ_JACHVQ010000006.1"/>
</dbReference>